<dbReference type="RefSeq" id="WP_290359826.1">
    <property type="nucleotide sequence ID" value="NZ_JAUHHC010000004.1"/>
</dbReference>
<gene>
    <name evidence="1" type="ORF">QWJ38_14510</name>
</gene>
<name>A0ABT8DTI2_9BURK</name>
<organism evidence="1 2">
    <name type="scientific">Roseateles violae</name>
    <dbReference type="NCBI Taxonomy" id="3058042"/>
    <lineage>
        <taxon>Bacteria</taxon>
        <taxon>Pseudomonadati</taxon>
        <taxon>Pseudomonadota</taxon>
        <taxon>Betaproteobacteria</taxon>
        <taxon>Burkholderiales</taxon>
        <taxon>Sphaerotilaceae</taxon>
        <taxon>Roseateles</taxon>
    </lineage>
</organism>
<dbReference type="EMBL" id="JAUHHC010000004">
    <property type="protein sequence ID" value="MDN3921502.1"/>
    <property type="molecule type" value="Genomic_DNA"/>
</dbReference>
<reference evidence="1 2" key="1">
    <citation type="submission" date="2023-06" db="EMBL/GenBank/DDBJ databases">
        <title>Pelomonas sp. PFR6 16S ribosomal RNA gene Genome sequencing and assembly.</title>
        <authorList>
            <person name="Woo H."/>
        </authorList>
    </citation>
    <scope>NUCLEOTIDE SEQUENCE [LARGE SCALE GENOMIC DNA]</scope>
    <source>
        <strain evidence="1 2">PFR6</strain>
    </source>
</reference>
<accession>A0ABT8DTI2</accession>
<proteinExistence type="predicted"/>
<protein>
    <recommendedName>
        <fullName evidence="3">Lipoprotein</fullName>
    </recommendedName>
</protein>
<evidence type="ECO:0000313" key="1">
    <source>
        <dbReference type="EMBL" id="MDN3921502.1"/>
    </source>
</evidence>
<comment type="caution">
    <text evidence="1">The sequence shown here is derived from an EMBL/GenBank/DDBJ whole genome shotgun (WGS) entry which is preliminary data.</text>
</comment>
<sequence>MRKTVTQFLGLFIALAIAAASFAVLFAPPLGQAQPVIGRDKYMHAGVSVALGAAARSQISDPLKAWAWAMAPGLAKEVYDARRGGTGFSVADLVADGIGAYVGVQLGGLLFSRHSITYTRSF</sequence>
<evidence type="ECO:0008006" key="3">
    <source>
        <dbReference type="Google" id="ProtNLM"/>
    </source>
</evidence>
<dbReference type="Proteomes" id="UP001228044">
    <property type="component" value="Unassembled WGS sequence"/>
</dbReference>
<evidence type="ECO:0000313" key="2">
    <source>
        <dbReference type="Proteomes" id="UP001228044"/>
    </source>
</evidence>
<keyword evidence="2" id="KW-1185">Reference proteome</keyword>